<organism evidence="1 2">
    <name type="scientific">Pseudozyma flocculosa</name>
    <dbReference type="NCBI Taxonomy" id="84751"/>
    <lineage>
        <taxon>Eukaryota</taxon>
        <taxon>Fungi</taxon>
        <taxon>Dikarya</taxon>
        <taxon>Basidiomycota</taxon>
        <taxon>Ustilaginomycotina</taxon>
        <taxon>Ustilaginomycetes</taxon>
        <taxon>Ustilaginales</taxon>
        <taxon>Ustilaginaceae</taxon>
        <taxon>Pseudozyma</taxon>
    </lineage>
</organism>
<name>A0A5C3EUD3_9BASI</name>
<protein>
    <submittedName>
        <fullName evidence="1">Uncharacterized protein</fullName>
    </submittedName>
</protein>
<proteinExistence type="predicted"/>
<dbReference type="Proteomes" id="UP000323386">
    <property type="component" value="Unassembled WGS sequence"/>
</dbReference>
<gene>
    <name evidence="1" type="ORF">PSFLO_01424</name>
</gene>
<accession>A0A5C3EUD3</accession>
<evidence type="ECO:0000313" key="1">
    <source>
        <dbReference type="EMBL" id="SPO35953.1"/>
    </source>
</evidence>
<dbReference type="AlphaFoldDB" id="A0A5C3EUD3"/>
<evidence type="ECO:0000313" key="2">
    <source>
        <dbReference type="Proteomes" id="UP000323386"/>
    </source>
</evidence>
<reference evidence="1 2" key="1">
    <citation type="submission" date="2018-03" db="EMBL/GenBank/DDBJ databases">
        <authorList>
            <person name="Guldener U."/>
        </authorList>
    </citation>
    <scope>NUCLEOTIDE SEQUENCE [LARGE SCALE GENOMIC DNA]</scope>
    <source>
        <strain evidence="1 2">DAOM196992</strain>
    </source>
</reference>
<sequence>MTATRNCRHPSPSRASLLVERCVREGRLTCLSEARPAAWSGLDWLPAHTYRQPVLPLAGRESMALNGEAQLMHGSKRSVAPALVLHDRLIALLHMNEEGAGGPACHHLWSFVAQGAAAWEPPAKTKWQGQAVGRLGYLGPRRQLALQPAGGQARVQRLPEACSHMPPPADFLQGRGRGRHLGLVKEARASLWGRVSSSSSSFLPLATAPPSLHLRG</sequence>
<keyword evidence="2" id="KW-1185">Reference proteome</keyword>
<dbReference type="EMBL" id="OOIP01000003">
    <property type="protein sequence ID" value="SPO35953.1"/>
    <property type="molecule type" value="Genomic_DNA"/>
</dbReference>